<reference evidence="2" key="1">
    <citation type="submission" date="2018-11" db="EMBL/GenBank/DDBJ databases">
        <authorList>
            <consortium name="Pathogen Informatics"/>
        </authorList>
    </citation>
    <scope>NUCLEOTIDE SEQUENCE</scope>
</reference>
<protein>
    <submittedName>
        <fullName evidence="2">Uncharacterized protein</fullName>
    </submittedName>
</protein>
<feature type="region of interest" description="Disordered" evidence="1">
    <location>
        <begin position="80"/>
        <end position="99"/>
    </location>
</feature>
<accession>A0A448WZA7</accession>
<evidence type="ECO:0000256" key="1">
    <source>
        <dbReference type="SAM" id="MobiDB-lite"/>
    </source>
</evidence>
<keyword evidence="3" id="KW-1185">Reference proteome</keyword>
<dbReference type="EMBL" id="CAAALY010065376">
    <property type="protein sequence ID" value="VEL24019.1"/>
    <property type="molecule type" value="Genomic_DNA"/>
</dbReference>
<evidence type="ECO:0000313" key="3">
    <source>
        <dbReference type="Proteomes" id="UP000784294"/>
    </source>
</evidence>
<comment type="caution">
    <text evidence="2">The sequence shown here is derived from an EMBL/GenBank/DDBJ whole genome shotgun (WGS) entry which is preliminary data.</text>
</comment>
<dbReference type="Proteomes" id="UP000784294">
    <property type="component" value="Unassembled WGS sequence"/>
</dbReference>
<sequence length="130" mass="13587">MADRSCSGGGHATATGSVRLSFACSSRVAGSFVAGQPRQCVSTIHDGHVCCCRRFCLATVAHRPTGVNAILAERAAVPVGGERGSASARPTVRSVVGSLPGRSGGWDHFGTDRPMERTLTSHIRASLQRR</sequence>
<dbReference type="AlphaFoldDB" id="A0A448WZA7"/>
<evidence type="ECO:0000313" key="2">
    <source>
        <dbReference type="EMBL" id="VEL24019.1"/>
    </source>
</evidence>
<gene>
    <name evidence="2" type="ORF">PXEA_LOCUS17459</name>
</gene>
<proteinExistence type="predicted"/>
<name>A0A448WZA7_9PLAT</name>
<organism evidence="2 3">
    <name type="scientific">Protopolystoma xenopodis</name>
    <dbReference type="NCBI Taxonomy" id="117903"/>
    <lineage>
        <taxon>Eukaryota</taxon>
        <taxon>Metazoa</taxon>
        <taxon>Spiralia</taxon>
        <taxon>Lophotrochozoa</taxon>
        <taxon>Platyhelminthes</taxon>
        <taxon>Monogenea</taxon>
        <taxon>Polyopisthocotylea</taxon>
        <taxon>Polystomatidea</taxon>
        <taxon>Polystomatidae</taxon>
        <taxon>Protopolystoma</taxon>
    </lineage>
</organism>